<sequence length="902" mass="98426">MSSERPAKRQRVEPPSRQIPPEILLVNLPSLLAHPQNHPNYVPSLLISLEAFKKCVTLSGIEPEVECRAWTGMAEIAIALNKMDTAEKAITKGLVIAQTHPSLKLYYPRLILLSARIAPSPKFAQTTLRRFISSVSPSLPIHFVYTAHLDLISCLSSPTEPNKTLAAIQGLQDLAQRNSHKPIVDLATLLRLQTLVNAGLWSDMQNALPSLTSVAAPPPLAAISASQVTPNLMNPIVQAHILILMVIYHTYTGSSDQAVATLKELHLLLDSGVVLPPSSSKSTPSPTHPTTDTSAAAAAELGITEVFPGVWIQSTHPRVLYLLVFLITSVAKRDPVGRKPKKRVFAKEGLSVLERERERERKYGSSTHRPSWSVLGANNDIGPVEDRMDRIKADLLCELVSIAVARCEFDEAEQALGMLIAHTKSTPLSRRYEAPASDDSSSQPPTVSPTKSKSKAVQTPTRLSNQQPSVPTSLPAGQTLFHSYAARITLHHAHLAHARGRTERAKQCYRVAMWLSSPEDDHSNVPQPRVKLDAVPSSSKKRGKGKADGGRTKARGKANGKGRTRNQSTEETPTKSKLNGQKSPVDGDPDEEEEMIGEGRRRDPWVHACARAGEIALRIGELAQKRVDRIQVEKERRRGVKRKPQQDSDWEVDMSSEPAFMFPPPGGDTDDEEDEDGMELLRELQMEAKEEEEIQKVALEVAEECEGLGGVLCAVGEVLRSCVSEEYLKGKNYLRNALSLCTGAQDNHLRALVLALVAARYMYTAREHAEGMLRVCETLGAGVGAGSSLRASGSSLNLNGDAGNQNAANPSQSQSVDGMPGLESQSQSQGVATQSQSQTQPTQTQAGPLPDQVGNARLRYWVGERLLELHKWAGEQDKATKQKKVNDKFKAVIERQAEGVQG</sequence>
<dbReference type="EMBL" id="ML208387">
    <property type="protein sequence ID" value="TFK67029.1"/>
    <property type="molecule type" value="Genomic_DNA"/>
</dbReference>
<proteinExistence type="predicted"/>
<keyword evidence="2" id="KW-1185">Reference proteome</keyword>
<organism evidence="1 2">
    <name type="scientific">Pluteus cervinus</name>
    <dbReference type="NCBI Taxonomy" id="181527"/>
    <lineage>
        <taxon>Eukaryota</taxon>
        <taxon>Fungi</taxon>
        <taxon>Dikarya</taxon>
        <taxon>Basidiomycota</taxon>
        <taxon>Agaricomycotina</taxon>
        <taxon>Agaricomycetes</taxon>
        <taxon>Agaricomycetidae</taxon>
        <taxon>Agaricales</taxon>
        <taxon>Pluteineae</taxon>
        <taxon>Pluteaceae</taxon>
        <taxon>Pluteus</taxon>
    </lineage>
</organism>
<reference evidence="1 2" key="1">
    <citation type="journal article" date="2019" name="Nat. Ecol. Evol.">
        <title>Megaphylogeny resolves global patterns of mushroom evolution.</title>
        <authorList>
            <person name="Varga T."/>
            <person name="Krizsan K."/>
            <person name="Foldi C."/>
            <person name="Dima B."/>
            <person name="Sanchez-Garcia M."/>
            <person name="Sanchez-Ramirez S."/>
            <person name="Szollosi G.J."/>
            <person name="Szarkandi J.G."/>
            <person name="Papp V."/>
            <person name="Albert L."/>
            <person name="Andreopoulos W."/>
            <person name="Angelini C."/>
            <person name="Antonin V."/>
            <person name="Barry K.W."/>
            <person name="Bougher N.L."/>
            <person name="Buchanan P."/>
            <person name="Buyck B."/>
            <person name="Bense V."/>
            <person name="Catcheside P."/>
            <person name="Chovatia M."/>
            <person name="Cooper J."/>
            <person name="Damon W."/>
            <person name="Desjardin D."/>
            <person name="Finy P."/>
            <person name="Geml J."/>
            <person name="Haridas S."/>
            <person name="Hughes K."/>
            <person name="Justo A."/>
            <person name="Karasinski D."/>
            <person name="Kautmanova I."/>
            <person name="Kiss B."/>
            <person name="Kocsube S."/>
            <person name="Kotiranta H."/>
            <person name="LaButti K.M."/>
            <person name="Lechner B.E."/>
            <person name="Liimatainen K."/>
            <person name="Lipzen A."/>
            <person name="Lukacs Z."/>
            <person name="Mihaltcheva S."/>
            <person name="Morgado L.N."/>
            <person name="Niskanen T."/>
            <person name="Noordeloos M.E."/>
            <person name="Ohm R.A."/>
            <person name="Ortiz-Santana B."/>
            <person name="Ovrebo C."/>
            <person name="Racz N."/>
            <person name="Riley R."/>
            <person name="Savchenko A."/>
            <person name="Shiryaev A."/>
            <person name="Soop K."/>
            <person name="Spirin V."/>
            <person name="Szebenyi C."/>
            <person name="Tomsovsky M."/>
            <person name="Tulloss R.E."/>
            <person name="Uehling J."/>
            <person name="Grigoriev I.V."/>
            <person name="Vagvolgyi C."/>
            <person name="Papp T."/>
            <person name="Martin F.M."/>
            <person name="Miettinen O."/>
            <person name="Hibbett D.S."/>
            <person name="Nagy L.G."/>
        </authorList>
    </citation>
    <scope>NUCLEOTIDE SEQUENCE [LARGE SCALE GENOMIC DNA]</scope>
    <source>
        <strain evidence="1 2">NL-1719</strain>
    </source>
</reference>
<name>A0ACD3AN08_9AGAR</name>
<evidence type="ECO:0000313" key="1">
    <source>
        <dbReference type="EMBL" id="TFK67029.1"/>
    </source>
</evidence>
<protein>
    <submittedName>
        <fullName evidence="1">Uncharacterized protein</fullName>
    </submittedName>
</protein>
<evidence type="ECO:0000313" key="2">
    <source>
        <dbReference type="Proteomes" id="UP000308600"/>
    </source>
</evidence>
<accession>A0ACD3AN08</accession>
<dbReference type="Proteomes" id="UP000308600">
    <property type="component" value="Unassembled WGS sequence"/>
</dbReference>
<gene>
    <name evidence="1" type="ORF">BDN72DRAFT_116030</name>
</gene>